<keyword evidence="1" id="KW-0472">Membrane</keyword>
<gene>
    <name evidence="2" type="ORF">K1I41_03950</name>
</gene>
<protein>
    <submittedName>
        <fullName evidence="2">SdpI family protein</fullName>
    </submittedName>
</protein>
<accession>A0ABX8V862</accession>
<reference evidence="2 3" key="1">
    <citation type="submission" date="2021-07" db="EMBL/GenBank/DDBJ databases">
        <title>Flavobacterium WSW3-B6 sp.nov, isolated from seaweed.</title>
        <authorList>
            <person name="Muhammad N."/>
            <person name="Ho H."/>
            <person name="Lee Y.-J."/>
            <person name="Nguyen T."/>
            <person name="Ho J."/>
            <person name="Kim S.-G."/>
        </authorList>
    </citation>
    <scope>NUCLEOTIDE SEQUENCE [LARGE SCALE GENOMIC DNA]</scope>
    <source>
        <strain evidence="2 3">WSW3-B6</strain>
    </source>
</reference>
<dbReference type="Proteomes" id="UP000825381">
    <property type="component" value="Chromosome"/>
</dbReference>
<keyword evidence="3" id="KW-1185">Reference proteome</keyword>
<dbReference type="Pfam" id="PF13630">
    <property type="entry name" value="SdpI"/>
    <property type="match status" value="1"/>
</dbReference>
<feature type="transmembrane region" description="Helical" evidence="1">
    <location>
        <begin position="86"/>
        <end position="104"/>
    </location>
</feature>
<keyword evidence="1" id="KW-0812">Transmembrane</keyword>
<keyword evidence="1" id="KW-1133">Transmembrane helix</keyword>
<name>A0ABX8V862_9FLAO</name>
<organism evidence="2 3">
    <name type="scientific">Flavobacterium litorale</name>
    <dbReference type="NCBI Taxonomy" id="2856519"/>
    <lineage>
        <taxon>Bacteria</taxon>
        <taxon>Pseudomonadati</taxon>
        <taxon>Bacteroidota</taxon>
        <taxon>Flavobacteriia</taxon>
        <taxon>Flavobacteriales</taxon>
        <taxon>Flavobacteriaceae</taxon>
        <taxon>Flavobacterium</taxon>
    </lineage>
</organism>
<sequence length="116" mass="13331">MQDILNAITSIFFLSGFVLLVTAILMHFFPPKKINDLYGYRSKRSKQSQENWDFAQKFSTKQMLKVAIFMLISGGVNAMLDLEQQTEAIFGILMLLVGMAYLFYTTENELKNRSTD</sequence>
<evidence type="ECO:0000313" key="3">
    <source>
        <dbReference type="Proteomes" id="UP000825381"/>
    </source>
</evidence>
<dbReference type="EMBL" id="CP080429">
    <property type="protein sequence ID" value="QYJ69049.1"/>
    <property type="molecule type" value="Genomic_DNA"/>
</dbReference>
<dbReference type="RefSeq" id="WP_220641385.1">
    <property type="nucleotide sequence ID" value="NZ_CP080429.1"/>
</dbReference>
<dbReference type="InterPro" id="IPR025962">
    <property type="entry name" value="SdpI/YhfL"/>
</dbReference>
<proteinExistence type="predicted"/>
<feature type="transmembrane region" description="Helical" evidence="1">
    <location>
        <begin position="6"/>
        <end position="29"/>
    </location>
</feature>
<evidence type="ECO:0000256" key="1">
    <source>
        <dbReference type="SAM" id="Phobius"/>
    </source>
</evidence>
<evidence type="ECO:0000313" key="2">
    <source>
        <dbReference type="EMBL" id="QYJ69049.1"/>
    </source>
</evidence>